<dbReference type="EMBL" id="JBBEGL010000002">
    <property type="protein sequence ID" value="MEJ2886025.1"/>
    <property type="molecule type" value="Genomic_DNA"/>
</dbReference>
<dbReference type="Proteomes" id="UP001370100">
    <property type="component" value="Unassembled WGS sequence"/>
</dbReference>
<organism evidence="1 2">
    <name type="scientific">Actinomycetospora aeridis</name>
    <dbReference type="NCBI Taxonomy" id="3129231"/>
    <lineage>
        <taxon>Bacteria</taxon>
        <taxon>Bacillati</taxon>
        <taxon>Actinomycetota</taxon>
        <taxon>Actinomycetes</taxon>
        <taxon>Pseudonocardiales</taxon>
        <taxon>Pseudonocardiaceae</taxon>
        <taxon>Actinomycetospora</taxon>
    </lineage>
</organism>
<dbReference type="RefSeq" id="WP_337712514.1">
    <property type="nucleotide sequence ID" value="NZ_JBBEGL010000002.1"/>
</dbReference>
<protein>
    <submittedName>
        <fullName evidence="1">Uncharacterized protein</fullName>
    </submittedName>
</protein>
<reference evidence="1 2" key="1">
    <citation type="submission" date="2024-03" db="EMBL/GenBank/DDBJ databases">
        <title>Actinomycetospora sp. OC33-EN06, a novel actinomycete isolated from wild orchid (Aerides multiflora).</title>
        <authorList>
            <person name="Suriyachadkun C."/>
        </authorList>
    </citation>
    <scope>NUCLEOTIDE SEQUENCE [LARGE SCALE GENOMIC DNA]</scope>
    <source>
        <strain evidence="1 2">OC33-EN06</strain>
    </source>
</reference>
<evidence type="ECO:0000313" key="2">
    <source>
        <dbReference type="Proteomes" id="UP001370100"/>
    </source>
</evidence>
<keyword evidence="2" id="KW-1185">Reference proteome</keyword>
<sequence>MRWELPDGVEVLADEVRVAVAQRAVAARADLVSLALRFLRSWLHEGFAPDRGEFELVTLEAPASREDGGDVVLRFVFTLAADPHEYGYTWFEVLVNEQEPPRDAYWPVGMRVGFW</sequence>
<comment type="caution">
    <text evidence="1">The sequence shown here is derived from an EMBL/GenBank/DDBJ whole genome shotgun (WGS) entry which is preliminary data.</text>
</comment>
<proteinExistence type="predicted"/>
<accession>A0ABU8N0Y1</accession>
<name>A0ABU8N0Y1_9PSEU</name>
<evidence type="ECO:0000313" key="1">
    <source>
        <dbReference type="EMBL" id="MEJ2886025.1"/>
    </source>
</evidence>
<gene>
    <name evidence="1" type="ORF">WCD41_06150</name>
</gene>